<organism evidence="2 3">
    <name type="scientific">Streptomyces catenulae</name>
    <dbReference type="NCBI Taxonomy" id="66875"/>
    <lineage>
        <taxon>Bacteria</taxon>
        <taxon>Bacillati</taxon>
        <taxon>Actinomycetota</taxon>
        <taxon>Actinomycetes</taxon>
        <taxon>Kitasatosporales</taxon>
        <taxon>Streptomycetaceae</taxon>
        <taxon>Streptomyces</taxon>
    </lineage>
</organism>
<dbReference type="GO" id="GO:0032259">
    <property type="term" value="P:methylation"/>
    <property type="evidence" value="ECO:0007669"/>
    <property type="project" value="UniProtKB-KW"/>
</dbReference>
<keyword evidence="3" id="KW-1185">Reference proteome</keyword>
<reference evidence="2 3" key="1">
    <citation type="submission" date="2024-06" db="EMBL/GenBank/DDBJ databases">
        <title>The Natural Products Discovery Center: Release of the First 8490 Sequenced Strains for Exploring Actinobacteria Biosynthetic Diversity.</title>
        <authorList>
            <person name="Kalkreuter E."/>
            <person name="Kautsar S.A."/>
            <person name="Yang D."/>
            <person name="Bader C.D."/>
            <person name="Teijaro C.N."/>
            <person name="Fluegel L."/>
            <person name="Davis C.M."/>
            <person name="Simpson J.R."/>
            <person name="Lauterbach L."/>
            <person name="Steele A.D."/>
            <person name="Gui C."/>
            <person name="Meng S."/>
            <person name="Li G."/>
            <person name="Viehrig K."/>
            <person name="Ye F."/>
            <person name="Su P."/>
            <person name="Kiefer A.F."/>
            <person name="Nichols A."/>
            <person name="Cepeda A.J."/>
            <person name="Yan W."/>
            <person name="Fan B."/>
            <person name="Jiang Y."/>
            <person name="Adhikari A."/>
            <person name="Zheng C.-J."/>
            <person name="Schuster L."/>
            <person name="Cowan T.M."/>
            <person name="Smanski M.J."/>
            <person name="Chevrette M.G."/>
            <person name="De Carvalho L.P.S."/>
            <person name="Shen B."/>
        </authorList>
    </citation>
    <scope>NUCLEOTIDE SEQUENCE [LARGE SCALE GENOMIC DNA]</scope>
    <source>
        <strain evidence="2 3">NPDC033039</strain>
    </source>
</reference>
<dbReference type="EMBL" id="JBEZVI010000001">
    <property type="protein sequence ID" value="MEU3708497.1"/>
    <property type="molecule type" value="Genomic_DNA"/>
</dbReference>
<dbReference type="Gene3D" id="3.40.50.150">
    <property type="entry name" value="Vaccinia Virus protein VP39"/>
    <property type="match status" value="1"/>
</dbReference>
<evidence type="ECO:0000259" key="1">
    <source>
        <dbReference type="Pfam" id="PF08241"/>
    </source>
</evidence>
<dbReference type="GO" id="GO:0008168">
    <property type="term" value="F:methyltransferase activity"/>
    <property type="evidence" value="ECO:0007669"/>
    <property type="project" value="UniProtKB-KW"/>
</dbReference>
<feature type="domain" description="Methyltransferase type 11" evidence="1">
    <location>
        <begin position="42"/>
        <end position="135"/>
    </location>
</feature>
<keyword evidence="2" id="KW-0808">Transferase</keyword>
<gene>
    <name evidence="2" type="ORF">AB0E61_00165</name>
</gene>
<dbReference type="InterPro" id="IPR052356">
    <property type="entry name" value="Thiol_S-MT"/>
</dbReference>
<keyword evidence="2" id="KW-0489">Methyltransferase</keyword>
<protein>
    <submittedName>
        <fullName evidence="2">Class I SAM-dependent methyltransferase</fullName>
    </submittedName>
</protein>
<dbReference type="InterPro" id="IPR013216">
    <property type="entry name" value="Methyltransf_11"/>
</dbReference>
<dbReference type="PANTHER" id="PTHR45036:SF1">
    <property type="entry name" value="METHYLTRANSFERASE LIKE 7A"/>
    <property type="match status" value="1"/>
</dbReference>
<evidence type="ECO:0000313" key="3">
    <source>
        <dbReference type="Proteomes" id="UP001550853"/>
    </source>
</evidence>
<dbReference type="Proteomes" id="UP001550853">
    <property type="component" value="Unassembled WGS sequence"/>
</dbReference>
<evidence type="ECO:0000313" key="2">
    <source>
        <dbReference type="EMBL" id="MEU3708497.1"/>
    </source>
</evidence>
<accession>A0ABV2YRZ5</accession>
<dbReference type="RefSeq" id="WP_030282555.1">
    <property type="nucleotide sequence ID" value="NZ_JBEZVI010000001.1"/>
</dbReference>
<dbReference type="InterPro" id="IPR029063">
    <property type="entry name" value="SAM-dependent_MTases_sf"/>
</dbReference>
<name>A0ABV2YRZ5_9ACTN</name>
<proteinExistence type="predicted"/>
<dbReference type="Pfam" id="PF08241">
    <property type="entry name" value="Methyltransf_11"/>
    <property type="match status" value="1"/>
</dbReference>
<sequence length="216" mass="23471">MTKTVSHPLFARMYPRINAFAEAHGSLDHRRELLDGVRGRVVEIGAGTGANFRHYGPDVEQVIAVEPEPRLRALAEQSAKTGSAPVSVLPGRAEELPVDDGVADVVVASLVLCTIADVPAALAEAARVLKPTGELRFYEHVRSGRPGFLRWQRLLDPLWRLLGGGCHLTRDTVRAITDAGFTIEQVRHFEFLIKGRAGLASPSVIGIARPPKPRVP</sequence>
<dbReference type="SUPFAM" id="SSF53335">
    <property type="entry name" value="S-adenosyl-L-methionine-dependent methyltransferases"/>
    <property type="match status" value="1"/>
</dbReference>
<dbReference type="CDD" id="cd02440">
    <property type="entry name" value="AdoMet_MTases"/>
    <property type="match status" value="1"/>
</dbReference>
<comment type="caution">
    <text evidence="2">The sequence shown here is derived from an EMBL/GenBank/DDBJ whole genome shotgun (WGS) entry which is preliminary data.</text>
</comment>
<dbReference type="PANTHER" id="PTHR45036">
    <property type="entry name" value="METHYLTRANSFERASE LIKE 7B"/>
    <property type="match status" value="1"/>
</dbReference>